<comment type="subcellular location">
    <subcellularLocation>
        <location evidence="1">Nucleus</location>
    </subcellularLocation>
</comment>
<dbReference type="PANTHER" id="PTHR47994">
    <property type="entry name" value="F14D16.11-RELATED"/>
    <property type="match status" value="1"/>
</dbReference>
<keyword evidence="6" id="KW-0539">Nucleus</keyword>
<name>A0A2K1JYR9_PHYPA</name>
<dbReference type="FunFam" id="1.10.10.60:FF:000001">
    <property type="entry name" value="MYB-related transcription factor"/>
    <property type="match status" value="1"/>
</dbReference>
<dbReference type="GO" id="GO:0051707">
    <property type="term" value="P:response to other organism"/>
    <property type="evidence" value="ECO:0007669"/>
    <property type="project" value="UniProtKB-ARBA"/>
</dbReference>
<evidence type="ECO:0000256" key="4">
    <source>
        <dbReference type="ARBA" id="ARBA00023125"/>
    </source>
</evidence>
<keyword evidence="3" id="KW-0805">Transcription regulation</keyword>
<feature type="domain" description="Myb-like" evidence="8">
    <location>
        <begin position="8"/>
        <end position="60"/>
    </location>
</feature>
<evidence type="ECO:0000256" key="6">
    <source>
        <dbReference type="ARBA" id="ARBA00023242"/>
    </source>
</evidence>
<evidence type="ECO:0000256" key="5">
    <source>
        <dbReference type="ARBA" id="ARBA00023163"/>
    </source>
</evidence>
<dbReference type="Proteomes" id="UP000006727">
    <property type="component" value="Chromosome 10"/>
</dbReference>
<dbReference type="GeneID" id="112287468"/>
<protein>
    <submittedName>
        <fullName evidence="10 11">Uncharacterized protein</fullName>
    </submittedName>
</protein>
<dbReference type="GO" id="GO:0000976">
    <property type="term" value="F:transcription cis-regulatory region binding"/>
    <property type="evidence" value="ECO:0007669"/>
    <property type="project" value="UniProtKB-ARBA"/>
</dbReference>
<organism evidence="10">
    <name type="scientific">Physcomitrium patens</name>
    <name type="common">Spreading-leaved earth moss</name>
    <name type="synonym">Physcomitrella patens</name>
    <dbReference type="NCBI Taxonomy" id="3218"/>
    <lineage>
        <taxon>Eukaryota</taxon>
        <taxon>Viridiplantae</taxon>
        <taxon>Streptophyta</taxon>
        <taxon>Embryophyta</taxon>
        <taxon>Bryophyta</taxon>
        <taxon>Bryophytina</taxon>
        <taxon>Bryopsida</taxon>
        <taxon>Funariidae</taxon>
        <taxon>Funariales</taxon>
        <taxon>Funariaceae</taxon>
        <taxon>Physcomitrium</taxon>
    </lineage>
</organism>
<evidence type="ECO:0000256" key="2">
    <source>
        <dbReference type="ARBA" id="ARBA00022737"/>
    </source>
</evidence>
<accession>A0A2K1JYR9</accession>
<dbReference type="PaxDb" id="3218-PP1S141_40V6.1"/>
<dbReference type="GO" id="GO:0006355">
    <property type="term" value="P:regulation of DNA-templated transcription"/>
    <property type="evidence" value="ECO:0000318"/>
    <property type="project" value="GO_Central"/>
</dbReference>
<feature type="region of interest" description="Disordered" evidence="7">
    <location>
        <begin position="190"/>
        <end position="239"/>
    </location>
</feature>
<evidence type="ECO:0000313" key="11">
    <source>
        <dbReference type="EnsemblPlants" id="Pp3c10_12410V3.1"/>
    </source>
</evidence>
<feature type="compositionally biased region" description="Polar residues" evidence="7">
    <location>
        <begin position="205"/>
        <end position="224"/>
    </location>
</feature>
<proteinExistence type="predicted"/>
<reference evidence="11" key="3">
    <citation type="submission" date="2020-12" db="UniProtKB">
        <authorList>
            <consortium name="EnsemblPlants"/>
        </authorList>
    </citation>
    <scope>IDENTIFICATION</scope>
</reference>
<evidence type="ECO:0000256" key="3">
    <source>
        <dbReference type="ARBA" id="ARBA00023015"/>
    </source>
</evidence>
<evidence type="ECO:0000259" key="8">
    <source>
        <dbReference type="PROSITE" id="PS50090"/>
    </source>
</evidence>
<keyword evidence="4" id="KW-0238">DNA-binding</keyword>
<dbReference type="SMART" id="SM00717">
    <property type="entry name" value="SANT"/>
    <property type="match status" value="2"/>
</dbReference>
<dbReference type="FunCoup" id="A0A2K1JYR9">
    <property type="interactions" value="4"/>
</dbReference>
<dbReference type="GO" id="GO:0005634">
    <property type="term" value="C:nucleus"/>
    <property type="evidence" value="ECO:0000318"/>
    <property type="project" value="GO_Central"/>
</dbReference>
<dbReference type="PANTHER" id="PTHR47994:SF5">
    <property type="entry name" value="F14D16.11-RELATED"/>
    <property type="match status" value="1"/>
</dbReference>
<sequence>MTRLSTPYEDVRKGAWTAEEDEKLRKHVETYGTGHWRSVGKLAGLQRCGKSCRLRWTNYLRPDIRHGSFSSEEENLIVKLHEAHGSRWSLIAAQMPGRTDNDIKNHWNTRLKKKLCDMGIDPVTHKRIADVLKELAGTMAHPTGQGNQVEEEAKRRFRREFGSIHHSLAFKFMPYQSLNDLRRHNLHDTDALPRSELPSGDESQKSSINSGSYNMDESSCSTEVAPSPSPTSPLSSIDMEQSNQNSYYGADAKHYQSNILQCMTGTVVEGSADPTLYLSLPRMTETIMAHLTETGDSVPSSFQLPMLSLQSTSSEQFVFPTTRYENASNGFHPSAPIYDTSESAEEQQSVDYTRWLASTSAFPQDADILNSRVSTAVHLPLSHFNSEPHNCLGEDQATISYLHGSDMSKLRRNATAGELDVWINLGFNQQRSIKENVSYSSLREQSSTSPNGITGSIADITTQHTFSGCTGHFANSISPNLNITGVHSPFASTPAAMRLYECPVPTPRMVLWNMQE</sequence>
<keyword evidence="12" id="KW-1185">Reference proteome</keyword>
<reference evidence="10 12" key="1">
    <citation type="journal article" date="2008" name="Science">
        <title>The Physcomitrella genome reveals evolutionary insights into the conquest of land by plants.</title>
        <authorList>
            <person name="Rensing S."/>
            <person name="Lang D."/>
            <person name="Zimmer A."/>
            <person name="Terry A."/>
            <person name="Salamov A."/>
            <person name="Shapiro H."/>
            <person name="Nishiyama T."/>
            <person name="Perroud P.-F."/>
            <person name="Lindquist E."/>
            <person name="Kamisugi Y."/>
            <person name="Tanahashi T."/>
            <person name="Sakakibara K."/>
            <person name="Fujita T."/>
            <person name="Oishi K."/>
            <person name="Shin-I T."/>
            <person name="Kuroki Y."/>
            <person name="Toyoda A."/>
            <person name="Suzuki Y."/>
            <person name="Hashimoto A."/>
            <person name="Yamaguchi K."/>
            <person name="Sugano A."/>
            <person name="Kohara Y."/>
            <person name="Fujiyama A."/>
            <person name="Anterola A."/>
            <person name="Aoki S."/>
            <person name="Ashton N."/>
            <person name="Barbazuk W.B."/>
            <person name="Barker E."/>
            <person name="Bennetzen J."/>
            <person name="Bezanilla M."/>
            <person name="Blankenship R."/>
            <person name="Cho S.H."/>
            <person name="Dutcher S."/>
            <person name="Estelle M."/>
            <person name="Fawcett J.A."/>
            <person name="Gundlach H."/>
            <person name="Hanada K."/>
            <person name="Heyl A."/>
            <person name="Hicks K.A."/>
            <person name="Hugh J."/>
            <person name="Lohr M."/>
            <person name="Mayer K."/>
            <person name="Melkozernov A."/>
            <person name="Murata T."/>
            <person name="Nelson D."/>
            <person name="Pils B."/>
            <person name="Prigge M."/>
            <person name="Reiss B."/>
            <person name="Renner T."/>
            <person name="Rombauts S."/>
            <person name="Rushton P."/>
            <person name="Sanderfoot A."/>
            <person name="Schween G."/>
            <person name="Shiu S.-H."/>
            <person name="Stueber K."/>
            <person name="Theodoulou F.L."/>
            <person name="Tu H."/>
            <person name="Van de Peer Y."/>
            <person name="Verrier P.J."/>
            <person name="Waters E."/>
            <person name="Wood A."/>
            <person name="Yang L."/>
            <person name="Cove D."/>
            <person name="Cuming A."/>
            <person name="Hasebe M."/>
            <person name="Lucas S."/>
            <person name="Mishler D.B."/>
            <person name="Reski R."/>
            <person name="Grigoriev I."/>
            <person name="Quatrano R.S."/>
            <person name="Boore J.L."/>
        </authorList>
    </citation>
    <scope>NUCLEOTIDE SEQUENCE [LARGE SCALE GENOMIC DNA]</scope>
    <source>
        <strain evidence="11 12">cv. Gransden 2004</strain>
    </source>
</reference>
<dbReference type="InterPro" id="IPR001005">
    <property type="entry name" value="SANT/Myb"/>
</dbReference>
<evidence type="ECO:0000256" key="1">
    <source>
        <dbReference type="ARBA" id="ARBA00004123"/>
    </source>
</evidence>
<gene>
    <name evidence="11" type="primary">LOC112287468</name>
    <name evidence="10" type="ORF">PHYPA_013793</name>
</gene>
<dbReference type="EnsemblPlants" id="Pp3c10_12410V3.1">
    <property type="protein sequence ID" value="Pp3c10_12410V3.1"/>
    <property type="gene ID" value="Pp3c10_12410"/>
</dbReference>
<dbReference type="InterPro" id="IPR009057">
    <property type="entry name" value="Homeodomain-like_sf"/>
</dbReference>
<dbReference type="Pfam" id="PF00249">
    <property type="entry name" value="Myb_DNA-binding"/>
    <property type="match status" value="2"/>
</dbReference>
<dbReference type="SUPFAM" id="SSF46689">
    <property type="entry name" value="Homeodomain-like"/>
    <property type="match status" value="1"/>
</dbReference>
<keyword evidence="2" id="KW-0677">Repeat</keyword>
<reference evidence="10 12" key="2">
    <citation type="journal article" date="2018" name="Plant J.">
        <title>The Physcomitrella patens chromosome-scale assembly reveals moss genome structure and evolution.</title>
        <authorList>
            <person name="Lang D."/>
            <person name="Ullrich K.K."/>
            <person name="Murat F."/>
            <person name="Fuchs J."/>
            <person name="Jenkins J."/>
            <person name="Haas F.B."/>
            <person name="Piednoel M."/>
            <person name="Gundlach H."/>
            <person name="Van Bel M."/>
            <person name="Meyberg R."/>
            <person name="Vives C."/>
            <person name="Morata J."/>
            <person name="Symeonidi A."/>
            <person name="Hiss M."/>
            <person name="Muchero W."/>
            <person name="Kamisugi Y."/>
            <person name="Saleh O."/>
            <person name="Blanc G."/>
            <person name="Decker E.L."/>
            <person name="van Gessel N."/>
            <person name="Grimwood J."/>
            <person name="Hayes R.D."/>
            <person name="Graham S.W."/>
            <person name="Gunter L.E."/>
            <person name="McDaniel S.F."/>
            <person name="Hoernstein S.N.W."/>
            <person name="Larsson A."/>
            <person name="Li F.W."/>
            <person name="Perroud P.F."/>
            <person name="Phillips J."/>
            <person name="Ranjan P."/>
            <person name="Rokshar D.S."/>
            <person name="Rothfels C.J."/>
            <person name="Schneider L."/>
            <person name="Shu S."/>
            <person name="Stevenson D.W."/>
            <person name="Thummler F."/>
            <person name="Tillich M."/>
            <person name="Villarreal Aguilar J.C."/>
            <person name="Widiez T."/>
            <person name="Wong G.K."/>
            <person name="Wymore A."/>
            <person name="Zhang Y."/>
            <person name="Zimmer A.D."/>
            <person name="Quatrano R.S."/>
            <person name="Mayer K.F.X."/>
            <person name="Goodstein D."/>
            <person name="Casacuberta J.M."/>
            <person name="Vandepoele K."/>
            <person name="Reski R."/>
            <person name="Cuming A.C."/>
            <person name="Tuskan G.A."/>
            <person name="Maumus F."/>
            <person name="Salse J."/>
            <person name="Schmutz J."/>
            <person name="Rensing S.A."/>
        </authorList>
    </citation>
    <scope>NUCLEOTIDE SEQUENCE [LARGE SCALE GENOMIC DNA]</scope>
    <source>
        <strain evidence="11 12">cv. Gransden 2004</strain>
    </source>
</reference>
<dbReference type="KEGG" id="ppp:112287468"/>
<dbReference type="FunFam" id="1.10.10.60:FF:000394">
    <property type="entry name" value="MYB transcription factor"/>
    <property type="match status" value="1"/>
</dbReference>
<dbReference type="PROSITE" id="PS51294">
    <property type="entry name" value="HTH_MYB"/>
    <property type="match status" value="2"/>
</dbReference>
<feature type="domain" description="HTH myb-type" evidence="9">
    <location>
        <begin position="61"/>
        <end position="115"/>
    </location>
</feature>
<dbReference type="InterPro" id="IPR017930">
    <property type="entry name" value="Myb_dom"/>
</dbReference>
<dbReference type="EnsemblPlants" id="Pp3c10_12410V3.2">
    <property type="protein sequence ID" value="Pp3c10_12410V3.2"/>
    <property type="gene ID" value="Pp3c10_12410"/>
</dbReference>
<evidence type="ECO:0000256" key="7">
    <source>
        <dbReference type="SAM" id="MobiDB-lite"/>
    </source>
</evidence>
<dbReference type="EMBL" id="ABEU02000010">
    <property type="protein sequence ID" value="PNR46673.1"/>
    <property type="molecule type" value="Genomic_DNA"/>
</dbReference>
<dbReference type="RefSeq" id="XP_024386243.1">
    <property type="nucleotide sequence ID" value="XM_024530475.2"/>
</dbReference>
<evidence type="ECO:0000259" key="9">
    <source>
        <dbReference type="PROSITE" id="PS51294"/>
    </source>
</evidence>
<evidence type="ECO:0000313" key="12">
    <source>
        <dbReference type="Proteomes" id="UP000006727"/>
    </source>
</evidence>
<feature type="domain" description="HTH myb-type" evidence="9">
    <location>
        <begin position="9"/>
        <end position="60"/>
    </location>
</feature>
<dbReference type="GO" id="GO:0003700">
    <property type="term" value="F:DNA-binding transcription factor activity"/>
    <property type="evidence" value="ECO:0000318"/>
    <property type="project" value="GO_Central"/>
</dbReference>
<dbReference type="CDD" id="cd00167">
    <property type="entry name" value="SANT"/>
    <property type="match status" value="2"/>
</dbReference>
<dbReference type="Gramene" id="Pp3c10_12410V3.1">
    <property type="protein sequence ID" value="Pp3c10_12410V3.1"/>
    <property type="gene ID" value="Pp3c10_12410"/>
</dbReference>
<evidence type="ECO:0000313" key="10">
    <source>
        <dbReference type="EMBL" id="PNR46673.1"/>
    </source>
</evidence>
<dbReference type="InterPro" id="IPR015495">
    <property type="entry name" value="Myb_TF_plants"/>
</dbReference>
<dbReference type="Gramene" id="Pp3c10_12410V3.2">
    <property type="protein sequence ID" value="Pp3c10_12410V3.2"/>
    <property type="gene ID" value="Pp3c10_12410"/>
</dbReference>
<keyword evidence="5" id="KW-0804">Transcription</keyword>
<dbReference type="AlphaFoldDB" id="A0A2K1JYR9"/>
<dbReference type="PROSITE" id="PS50090">
    <property type="entry name" value="MYB_LIKE"/>
    <property type="match status" value="2"/>
</dbReference>
<dbReference type="OrthoDB" id="2143914at2759"/>
<feature type="domain" description="Myb-like" evidence="8">
    <location>
        <begin position="61"/>
        <end position="111"/>
    </location>
</feature>
<dbReference type="Gene3D" id="1.10.10.60">
    <property type="entry name" value="Homeodomain-like"/>
    <property type="match status" value="2"/>
</dbReference>